<dbReference type="GO" id="GO:0006139">
    <property type="term" value="P:nucleobase-containing compound metabolic process"/>
    <property type="evidence" value="ECO:0007669"/>
    <property type="project" value="InterPro"/>
</dbReference>
<dbReference type="InterPro" id="IPR023323">
    <property type="entry name" value="Tex-like_dom_sf"/>
</dbReference>
<dbReference type="AlphaFoldDB" id="A0A210PP24"/>
<dbReference type="SMART" id="SM00316">
    <property type="entry name" value="S1"/>
    <property type="match status" value="1"/>
</dbReference>
<dbReference type="InterPro" id="IPR003029">
    <property type="entry name" value="S1_domain"/>
</dbReference>
<proteinExistence type="predicted"/>
<dbReference type="PANTHER" id="PTHR10724">
    <property type="entry name" value="30S RIBOSOMAL PROTEIN S1"/>
    <property type="match status" value="1"/>
</dbReference>
<dbReference type="SUPFAM" id="SSF158832">
    <property type="entry name" value="Tex N-terminal region-like"/>
    <property type="match status" value="1"/>
</dbReference>
<protein>
    <submittedName>
        <fullName evidence="3">S1 RNA-binding domain-containing protein 1</fullName>
    </submittedName>
</protein>
<sequence>MAKDEDDLKVTCQMNWDLPGVISERVGVKVWAANNVVEMLSAGDTIPFIARYRKERTGDMEVDKIREVERNMEELRAVETKATMVLKAVKKLGKLSGELKCALENSILLSEVEALYAPYKPGHKGTLAERARALGLEPLALQYINHPWRVNVDTYVRLGTKGLSSHAEVEAGVQHILADMMTKDKDVIDLVRQLANDRGVALESSEAKGLKKKLSEKSHDKELDKAYKYETYFNFRRQVSHIQPHQVLAINRGEEHKILSVTITYPQNIKHRFSQSLKRRWLREEHRMPAAAIAMVKKAIEDAFDRLTQPQMTRQIRSELLKEARKSSIEVFAKNLKQLLLMQPCRGKSIIGLDPGFTNGCKTAVISDTGKVLDTTVLYLRDHSMKRKILDLVSKHRCNIIAIGDGSGCRETEKVISDVIKENKANIHYCIVRESGASIYSVTDVAKQELPNLEPSLRSAVSIARRLLDPLAEFVKVDPKHIGVGQYQHDMPEKQMQTSLDSVVEECVSFVGVDVNTASEHLLRRTAGLTATRAKNIVEWREKNGAFINRDQIRHVKGVGPKSYEQCAGFIRVHNTSPASLTTEVKEEEPEASTSASGGRKRKATTKVTKAKKAKMSDQPNPLDMTSIHPESYPQAQQLLERIGVNPSQVGHTNFIRQVQDFTRKTSVTKLAEEFSVGEPTMNLIVGALQQPLNYDFREGFEKPLFRSGTRGFDELKVGETLTGKVENVTHFGAFVDVGVGETGLLHNSGMKGQSIQLGNRLEVKVLSLDKGRKRFGLEFVKFG</sequence>
<evidence type="ECO:0000256" key="1">
    <source>
        <dbReference type="SAM" id="MobiDB-lite"/>
    </source>
</evidence>
<accession>A0A210PP24</accession>
<dbReference type="Gene3D" id="1.10.3500.10">
    <property type="entry name" value="Tex N-terminal region-like"/>
    <property type="match status" value="1"/>
</dbReference>
<dbReference type="InterPro" id="IPR012337">
    <property type="entry name" value="RNaseH-like_sf"/>
</dbReference>
<dbReference type="InterPro" id="IPR055179">
    <property type="entry name" value="Tex-like_central_region"/>
</dbReference>
<dbReference type="SUPFAM" id="SSF53098">
    <property type="entry name" value="Ribonuclease H-like"/>
    <property type="match status" value="1"/>
</dbReference>
<dbReference type="InterPro" id="IPR037027">
    <property type="entry name" value="YqgF/RNaseH-like_dom_sf"/>
</dbReference>
<dbReference type="GO" id="GO:0003729">
    <property type="term" value="F:mRNA binding"/>
    <property type="evidence" value="ECO:0007669"/>
    <property type="project" value="TreeGrafter"/>
</dbReference>
<dbReference type="PROSITE" id="PS50126">
    <property type="entry name" value="S1"/>
    <property type="match status" value="1"/>
</dbReference>
<dbReference type="Gene3D" id="1.10.150.310">
    <property type="entry name" value="Tex RuvX-like domain-like"/>
    <property type="match status" value="1"/>
</dbReference>
<dbReference type="InterPro" id="IPR041692">
    <property type="entry name" value="HHH_9"/>
</dbReference>
<dbReference type="FunFam" id="1.10.10.650:FF:000001">
    <property type="entry name" value="S1 RNA-binding domain 1"/>
    <property type="match status" value="1"/>
</dbReference>
<dbReference type="SUPFAM" id="SSF50249">
    <property type="entry name" value="Nucleic acid-binding proteins"/>
    <property type="match status" value="1"/>
</dbReference>
<feature type="region of interest" description="Disordered" evidence="1">
    <location>
        <begin position="580"/>
        <end position="623"/>
    </location>
</feature>
<dbReference type="Proteomes" id="UP000242188">
    <property type="component" value="Unassembled WGS sequence"/>
</dbReference>
<reference evidence="3 4" key="1">
    <citation type="journal article" date="2017" name="Nat. Ecol. Evol.">
        <title>Scallop genome provides insights into evolution of bilaterian karyotype and development.</title>
        <authorList>
            <person name="Wang S."/>
            <person name="Zhang J."/>
            <person name="Jiao W."/>
            <person name="Li J."/>
            <person name="Xun X."/>
            <person name="Sun Y."/>
            <person name="Guo X."/>
            <person name="Huan P."/>
            <person name="Dong B."/>
            <person name="Zhang L."/>
            <person name="Hu X."/>
            <person name="Sun X."/>
            <person name="Wang J."/>
            <person name="Zhao C."/>
            <person name="Wang Y."/>
            <person name="Wang D."/>
            <person name="Huang X."/>
            <person name="Wang R."/>
            <person name="Lv J."/>
            <person name="Li Y."/>
            <person name="Zhang Z."/>
            <person name="Liu B."/>
            <person name="Lu W."/>
            <person name="Hui Y."/>
            <person name="Liang J."/>
            <person name="Zhou Z."/>
            <person name="Hou R."/>
            <person name="Li X."/>
            <person name="Liu Y."/>
            <person name="Li H."/>
            <person name="Ning X."/>
            <person name="Lin Y."/>
            <person name="Zhao L."/>
            <person name="Xing Q."/>
            <person name="Dou J."/>
            <person name="Li Y."/>
            <person name="Mao J."/>
            <person name="Guo H."/>
            <person name="Dou H."/>
            <person name="Li T."/>
            <person name="Mu C."/>
            <person name="Jiang W."/>
            <person name="Fu Q."/>
            <person name="Fu X."/>
            <person name="Miao Y."/>
            <person name="Liu J."/>
            <person name="Yu Q."/>
            <person name="Li R."/>
            <person name="Liao H."/>
            <person name="Li X."/>
            <person name="Kong Y."/>
            <person name="Jiang Z."/>
            <person name="Chourrout D."/>
            <person name="Li R."/>
            <person name="Bao Z."/>
        </authorList>
    </citation>
    <scope>NUCLEOTIDE SEQUENCE [LARGE SCALE GENOMIC DNA]</scope>
    <source>
        <strain evidence="3 4">PY_sf001</strain>
    </source>
</reference>
<gene>
    <name evidence="3" type="ORF">KP79_PYT10602</name>
</gene>
<dbReference type="InterPro" id="IPR012340">
    <property type="entry name" value="NA-bd_OB-fold"/>
</dbReference>
<evidence type="ECO:0000313" key="3">
    <source>
        <dbReference type="EMBL" id="OWF38227.1"/>
    </source>
</evidence>
<keyword evidence="4" id="KW-1185">Reference proteome</keyword>
<dbReference type="Pfam" id="PF17674">
    <property type="entry name" value="HHH_9"/>
    <property type="match status" value="1"/>
</dbReference>
<dbReference type="SUPFAM" id="SSF47781">
    <property type="entry name" value="RuvA domain 2-like"/>
    <property type="match status" value="2"/>
</dbReference>
<dbReference type="Pfam" id="PF16921">
    <property type="entry name" value="Tex_YqgF"/>
    <property type="match status" value="1"/>
</dbReference>
<comment type="caution">
    <text evidence="3">The sequence shown here is derived from an EMBL/GenBank/DDBJ whole genome shotgun (WGS) entry which is preliminary data.</text>
</comment>
<dbReference type="InterPro" id="IPR006641">
    <property type="entry name" value="YqgF/RNaseH-like_dom"/>
</dbReference>
<dbReference type="EMBL" id="NEDP02005570">
    <property type="protein sequence ID" value="OWF38227.1"/>
    <property type="molecule type" value="Genomic_DNA"/>
</dbReference>
<name>A0A210PP24_MIZYE</name>
<dbReference type="FunFam" id="3.30.420.140:FF:000001">
    <property type="entry name" value="RNA-binding transcriptional accessory protein"/>
    <property type="match status" value="1"/>
</dbReference>
<organism evidence="3 4">
    <name type="scientific">Mizuhopecten yessoensis</name>
    <name type="common">Japanese scallop</name>
    <name type="synonym">Patinopecten yessoensis</name>
    <dbReference type="NCBI Taxonomy" id="6573"/>
    <lineage>
        <taxon>Eukaryota</taxon>
        <taxon>Metazoa</taxon>
        <taxon>Spiralia</taxon>
        <taxon>Lophotrochozoa</taxon>
        <taxon>Mollusca</taxon>
        <taxon>Bivalvia</taxon>
        <taxon>Autobranchia</taxon>
        <taxon>Pteriomorphia</taxon>
        <taxon>Pectinida</taxon>
        <taxon>Pectinoidea</taxon>
        <taxon>Pectinidae</taxon>
        <taxon>Mizuhopecten</taxon>
    </lineage>
</organism>
<dbReference type="InterPro" id="IPR010994">
    <property type="entry name" value="RuvA_2-like"/>
</dbReference>
<dbReference type="Pfam" id="PF22706">
    <property type="entry name" value="Tex_central_region"/>
    <property type="match status" value="1"/>
</dbReference>
<evidence type="ECO:0000259" key="2">
    <source>
        <dbReference type="PROSITE" id="PS50126"/>
    </source>
</evidence>
<dbReference type="Gene3D" id="3.30.420.140">
    <property type="entry name" value="YqgF/RNase H-like domain"/>
    <property type="match status" value="1"/>
</dbReference>
<dbReference type="GO" id="GO:0006412">
    <property type="term" value="P:translation"/>
    <property type="evidence" value="ECO:0007669"/>
    <property type="project" value="TreeGrafter"/>
</dbReference>
<dbReference type="Pfam" id="PF00575">
    <property type="entry name" value="S1"/>
    <property type="match status" value="1"/>
</dbReference>
<dbReference type="Gene3D" id="2.40.50.140">
    <property type="entry name" value="Nucleic acid-binding proteins"/>
    <property type="match status" value="1"/>
</dbReference>
<dbReference type="SMART" id="SM00732">
    <property type="entry name" value="YqgFc"/>
    <property type="match status" value="1"/>
</dbReference>
<dbReference type="Pfam" id="PF09371">
    <property type="entry name" value="Tex_N"/>
    <property type="match status" value="1"/>
</dbReference>
<feature type="domain" description="S1 motif" evidence="2">
    <location>
        <begin position="719"/>
        <end position="781"/>
    </location>
</feature>
<evidence type="ECO:0000313" key="4">
    <source>
        <dbReference type="Proteomes" id="UP000242188"/>
    </source>
</evidence>
<dbReference type="OrthoDB" id="995477at2759"/>
<dbReference type="InterPro" id="IPR023319">
    <property type="entry name" value="Tex-like_HTH_dom_sf"/>
</dbReference>
<dbReference type="PANTHER" id="PTHR10724:SF10">
    <property type="entry name" value="S1 RNA-BINDING DOMAIN-CONTAINING PROTEIN 1"/>
    <property type="match status" value="1"/>
</dbReference>
<dbReference type="Pfam" id="PF12836">
    <property type="entry name" value="HHH_3"/>
    <property type="match status" value="1"/>
</dbReference>
<dbReference type="InterPro" id="IPR018974">
    <property type="entry name" value="Tex-like_N"/>
</dbReference>
<feature type="compositionally biased region" description="Basic residues" evidence="1">
    <location>
        <begin position="599"/>
        <end position="614"/>
    </location>
</feature>
<dbReference type="InterPro" id="IPR050437">
    <property type="entry name" value="Ribos_protein_bS1-like"/>
</dbReference>
<dbReference type="Gene3D" id="1.10.10.650">
    <property type="entry name" value="RuvA domain 2-like"/>
    <property type="match status" value="1"/>
</dbReference>
<dbReference type="STRING" id="6573.A0A210PP24"/>
<dbReference type="InterPro" id="IPR032639">
    <property type="entry name" value="Tex_YqgF"/>
</dbReference>
<dbReference type="GO" id="GO:0003735">
    <property type="term" value="F:structural constituent of ribosome"/>
    <property type="evidence" value="ECO:0007669"/>
    <property type="project" value="TreeGrafter"/>
</dbReference>